<dbReference type="FunFam" id="3.20.20.10:FF:000005">
    <property type="entry name" value="Ornithine decarboxylase"/>
    <property type="match status" value="1"/>
</dbReference>
<evidence type="ECO:0000313" key="14">
    <source>
        <dbReference type="RefSeq" id="XP_011034949.1"/>
    </source>
</evidence>
<dbReference type="InterPro" id="IPR022644">
    <property type="entry name" value="De-COase2_N"/>
</dbReference>
<evidence type="ECO:0000313" key="13">
    <source>
        <dbReference type="Proteomes" id="UP000694918"/>
    </source>
</evidence>
<dbReference type="InterPro" id="IPR009006">
    <property type="entry name" value="Ala_racemase/Decarboxylase_C"/>
</dbReference>
<dbReference type="SUPFAM" id="SSF51419">
    <property type="entry name" value="PLP-binding barrel"/>
    <property type="match status" value="1"/>
</dbReference>
<comment type="cofactor">
    <cofactor evidence="1 9">
        <name>pyridoxal 5'-phosphate</name>
        <dbReference type="ChEBI" id="CHEBI:597326"/>
    </cofactor>
</comment>
<feature type="modified residue" description="N6-(pyridoxal phosphate)lysine" evidence="9">
    <location>
        <position position="78"/>
    </location>
</feature>
<dbReference type="GO" id="GO:0005737">
    <property type="term" value="C:cytoplasm"/>
    <property type="evidence" value="ECO:0007669"/>
    <property type="project" value="TreeGrafter"/>
</dbReference>
<dbReference type="Gene3D" id="3.20.20.10">
    <property type="entry name" value="Alanine racemase"/>
    <property type="match status" value="1"/>
</dbReference>
<name>A0AAJ6XXR1_POPEU</name>
<keyword evidence="3 9" id="KW-0663">Pyridoxal phosphate</keyword>
<evidence type="ECO:0000259" key="11">
    <source>
        <dbReference type="Pfam" id="PF00278"/>
    </source>
</evidence>
<dbReference type="Pfam" id="PF02784">
    <property type="entry name" value="Orn_Arg_deC_N"/>
    <property type="match status" value="1"/>
</dbReference>
<dbReference type="InterPro" id="IPR002433">
    <property type="entry name" value="Orn_de-COase"/>
</dbReference>
<dbReference type="RefSeq" id="XP_011034949.1">
    <property type="nucleotide sequence ID" value="XM_011036647.1"/>
</dbReference>
<dbReference type="InterPro" id="IPR022643">
    <property type="entry name" value="De-COase2_C"/>
</dbReference>
<comment type="pathway">
    <text evidence="5">Amine and polyamine biosynthesis; putrescine biosynthesis via L-ornithine pathway; putrescine from L-ornithine: step 1/1.</text>
</comment>
<dbReference type="GeneID" id="105132905"/>
<dbReference type="Proteomes" id="UP000694918">
    <property type="component" value="Unplaced"/>
</dbReference>
<dbReference type="GO" id="GO:0033387">
    <property type="term" value="P:putrescine biosynthetic process from arginine, via ornithine"/>
    <property type="evidence" value="ECO:0007669"/>
    <property type="project" value="TreeGrafter"/>
</dbReference>
<evidence type="ECO:0000256" key="8">
    <source>
        <dbReference type="ARBA" id="ARBA00049127"/>
    </source>
</evidence>
<feature type="domain" description="Orn/DAP/Arg decarboxylase 2 C-terminal" evidence="11">
    <location>
        <begin position="50"/>
        <end position="388"/>
    </location>
</feature>
<evidence type="ECO:0000259" key="12">
    <source>
        <dbReference type="Pfam" id="PF02784"/>
    </source>
</evidence>
<evidence type="ECO:0000256" key="2">
    <source>
        <dbReference type="ARBA" id="ARBA00008872"/>
    </source>
</evidence>
<dbReference type="Pfam" id="PF00278">
    <property type="entry name" value="Orn_DAP_Arg_deC"/>
    <property type="match status" value="1"/>
</dbReference>
<evidence type="ECO:0000256" key="5">
    <source>
        <dbReference type="ARBA" id="ARBA00034115"/>
    </source>
</evidence>
<evidence type="ECO:0000256" key="6">
    <source>
        <dbReference type="ARBA" id="ARBA00034138"/>
    </source>
</evidence>
<evidence type="ECO:0000256" key="10">
    <source>
        <dbReference type="RuleBase" id="RU003737"/>
    </source>
</evidence>
<evidence type="ECO:0000256" key="4">
    <source>
        <dbReference type="ARBA" id="ARBA00023239"/>
    </source>
</evidence>
<organism evidence="13 14">
    <name type="scientific">Populus euphratica</name>
    <name type="common">Euphrates poplar</name>
    <dbReference type="NCBI Taxonomy" id="75702"/>
    <lineage>
        <taxon>Eukaryota</taxon>
        <taxon>Viridiplantae</taxon>
        <taxon>Streptophyta</taxon>
        <taxon>Embryophyta</taxon>
        <taxon>Tracheophyta</taxon>
        <taxon>Spermatophyta</taxon>
        <taxon>Magnoliopsida</taxon>
        <taxon>eudicotyledons</taxon>
        <taxon>Gunneridae</taxon>
        <taxon>Pentapetalae</taxon>
        <taxon>rosids</taxon>
        <taxon>fabids</taxon>
        <taxon>Malpighiales</taxon>
        <taxon>Salicaceae</taxon>
        <taxon>Saliceae</taxon>
        <taxon>Populus</taxon>
    </lineage>
</organism>
<evidence type="ECO:0000256" key="7">
    <source>
        <dbReference type="ARBA" id="ARBA00046672"/>
    </source>
</evidence>
<feature type="domain" description="Orn/DAP/Arg decarboxylase 2 N-terminal" evidence="12">
    <location>
        <begin position="57"/>
        <end position="288"/>
    </location>
</feature>
<dbReference type="PANTHER" id="PTHR11482">
    <property type="entry name" value="ARGININE/DIAMINOPIMELATE/ORNITHINE DECARBOXYLASE"/>
    <property type="match status" value="1"/>
</dbReference>
<proteinExistence type="inferred from homology"/>
<sequence length="416" mass="44486">MGSITRNLQGVILGAPGVTGKRVTALPKTGLTDFMRSIISKEQETKEPFYVLDLGVVAALIDKWTRTLPMARPFYAVKCNPERALLGSLAALGSNFDCASQAEIELVLSLGVSPDRIVYANPCKQESHIKYAASVGVNLTTFDSKEELDKIQKWHPKCALLIRIKAALEDSGARCPLGSKYGALPEEVTPLLEAAQTARLNVVGVSFHIGSGATYSQAYEGGIASAKSVFEAAAHLGMPRMTILNIGGGFTAGSLFDEAATAIKPALQAYFSNEPDLTIISEPGRFFAESPFTLATNIIGKRVRGELREYWINDGIYGSLNCILNDHATITCTPLACNSNCANPMCKGERSYSSTVFGPTCDALDTVLTGHQLPELQVGDWLVFPNMGAYTAAAGSSFNGFNTAAILTYLAYSNLS</sequence>
<feature type="active site" description="Proton donor" evidence="9">
    <location>
        <position position="361"/>
    </location>
</feature>
<evidence type="ECO:0000256" key="1">
    <source>
        <dbReference type="ARBA" id="ARBA00001933"/>
    </source>
</evidence>
<dbReference type="PRINTS" id="PR01179">
    <property type="entry name" value="ODADCRBXLASE"/>
</dbReference>
<reference evidence="14" key="1">
    <citation type="submission" date="2025-08" db="UniProtKB">
        <authorList>
            <consortium name="RefSeq"/>
        </authorList>
    </citation>
    <scope>IDENTIFICATION</scope>
</reference>
<accession>A0AAJ6XXR1</accession>
<dbReference type="PROSITE" id="PS00878">
    <property type="entry name" value="ODR_DC_2_1"/>
    <property type="match status" value="1"/>
</dbReference>
<keyword evidence="13" id="KW-1185">Reference proteome</keyword>
<dbReference type="EC" id="4.1.1.17" evidence="6"/>
<dbReference type="AlphaFoldDB" id="A0AAJ6XXR1"/>
<protein>
    <recommendedName>
        <fullName evidence="6">ornithine decarboxylase</fullName>
        <ecNumber evidence="6">4.1.1.17</ecNumber>
    </recommendedName>
</protein>
<evidence type="ECO:0000256" key="3">
    <source>
        <dbReference type="ARBA" id="ARBA00022898"/>
    </source>
</evidence>
<comment type="catalytic activity">
    <reaction evidence="8">
        <text>L-ornithine + H(+) = putrescine + CO2</text>
        <dbReference type="Rhea" id="RHEA:22964"/>
        <dbReference type="ChEBI" id="CHEBI:15378"/>
        <dbReference type="ChEBI" id="CHEBI:16526"/>
        <dbReference type="ChEBI" id="CHEBI:46911"/>
        <dbReference type="ChEBI" id="CHEBI:326268"/>
        <dbReference type="EC" id="4.1.1.17"/>
    </reaction>
</comment>
<dbReference type="PANTHER" id="PTHR11482:SF6">
    <property type="entry name" value="ORNITHINE DECARBOXYLASE 1-RELATED"/>
    <property type="match status" value="1"/>
</dbReference>
<dbReference type="InterPro" id="IPR022653">
    <property type="entry name" value="De-COase2_pyr-phos_BS"/>
</dbReference>
<dbReference type="InterPro" id="IPR029066">
    <property type="entry name" value="PLP-binding_barrel"/>
</dbReference>
<dbReference type="SUPFAM" id="SSF50621">
    <property type="entry name" value="Alanine racemase C-terminal domain-like"/>
    <property type="match status" value="1"/>
</dbReference>
<dbReference type="InterPro" id="IPR000183">
    <property type="entry name" value="Orn/DAP/Arg_de-COase"/>
</dbReference>
<dbReference type="InterPro" id="IPR022657">
    <property type="entry name" value="De-COase2_CS"/>
</dbReference>
<gene>
    <name evidence="14" type="primary">LOC105132905</name>
</gene>
<keyword evidence="4" id="KW-0456">Lyase</keyword>
<dbReference type="CDD" id="cd00622">
    <property type="entry name" value="PLPDE_III_ODC"/>
    <property type="match status" value="1"/>
</dbReference>
<evidence type="ECO:0000256" key="9">
    <source>
        <dbReference type="PIRSR" id="PIRSR600183-50"/>
    </source>
</evidence>
<dbReference type="PRINTS" id="PR01182">
    <property type="entry name" value="ORNDCRBXLASE"/>
</dbReference>
<dbReference type="GO" id="GO:0004586">
    <property type="term" value="F:ornithine decarboxylase activity"/>
    <property type="evidence" value="ECO:0007669"/>
    <property type="project" value="UniProtKB-EC"/>
</dbReference>
<comment type="similarity">
    <text evidence="2 10">Belongs to the Orn/Lys/Arg decarboxylase class-II family.</text>
</comment>
<dbReference type="KEGG" id="peu:105132905"/>
<dbReference type="PROSITE" id="PS00879">
    <property type="entry name" value="ODR_DC_2_2"/>
    <property type="match status" value="1"/>
</dbReference>
<dbReference type="Gene3D" id="2.40.37.10">
    <property type="entry name" value="Lyase, Ornithine Decarboxylase, Chain A, domain 1"/>
    <property type="match status" value="1"/>
</dbReference>
<comment type="subunit">
    <text evidence="7">Homodimer. Only the dimer is catalytically active, as the active sites are constructed of residues from both monomers.</text>
</comment>